<reference evidence="3" key="1">
    <citation type="submission" date="2021-03" db="EMBL/GenBank/DDBJ databases">
        <title>Draft genome sequence of rust myrtle Austropuccinia psidii MF-1, a brazilian biotype.</title>
        <authorList>
            <person name="Quecine M.C."/>
            <person name="Pachon D.M.R."/>
            <person name="Bonatelli M.L."/>
            <person name="Correr F.H."/>
            <person name="Franceschini L.M."/>
            <person name="Leite T.F."/>
            <person name="Margarido G.R.A."/>
            <person name="Almeida C.A."/>
            <person name="Ferrarezi J.A."/>
            <person name="Labate C.A."/>
        </authorList>
    </citation>
    <scope>NUCLEOTIDE SEQUENCE</scope>
    <source>
        <strain evidence="3">MF-1</strain>
    </source>
</reference>
<name>A0A9Q3GYM0_9BASI</name>
<evidence type="ECO:0000313" key="4">
    <source>
        <dbReference type="Proteomes" id="UP000765509"/>
    </source>
</evidence>
<sequence>MNTNIIFIYFRCPALCVLSGPSPTSATPQQAMLFMLANKHTRNAHSLSDPSNHTARGVLSQDALVRTPLWSTMMKEFLSGNGLWDPKQAEGNNSQQLDPYPQVSIGPPPPRPPSNCHFTP</sequence>
<feature type="region of interest" description="Disordered" evidence="1">
    <location>
        <begin position="81"/>
        <end position="120"/>
    </location>
</feature>
<accession>A0A9Q3GYM0</accession>
<comment type="caution">
    <text evidence="3">The sequence shown here is derived from an EMBL/GenBank/DDBJ whole genome shotgun (WGS) entry which is preliminary data.</text>
</comment>
<feature type="signal peptide" evidence="2">
    <location>
        <begin position="1"/>
        <end position="26"/>
    </location>
</feature>
<evidence type="ECO:0000256" key="1">
    <source>
        <dbReference type="SAM" id="MobiDB-lite"/>
    </source>
</evidence>
<dbReference type="EMBL" id="AVOT02007339">
    <property type="protein sequence ID" value="MBW0483684.1"/>
    <property type="molecule type" value="Genomic_DNA"/>
</dbReference>
<proteinExistence type="predicted"/>
<evidence type="ECO:0000313" key="3">
    <source>
        <dbReference type="EMBL" id="MBW0483684.1"/>
    </source>
</evidence>
<dbReference type="AlphaFoldDB" id="A0A9Q3GYM0"/>
<dbReference type="Proteomes" id="UP000765509">
    <property type="component" value="Unassembled WGS sequence"/>
</dbReference>
<feature type="chain" id="PRO_5040111147" evidence="2">
    <location>
        <begin position="27"/>
        <end position="120"/>
    </location>
</feature>
<gene>
    <name evidence="3" type="ORF">O181_023399</name>
</gene>
<keyword evidence="2" id="KW-0732">Signal</keyword>
<protein>
    <submittedName>
        <fullName evidence="3">Uncharacterized protein</fullName>
    </submittedName>
</protein>
<keyword evidence="4" id="KW-1185">Reference proteome</keyword>
<evidence type="ECO:0000256" key="2">
    <source>
        <dbReference type="SAM" id="SignalP"/>
    </source>
</evidence>
<organism evidence="3 4">
    <name type="scientific">Austropuccinia psidii MF-1</name>
    <dbReference type="NCBI Taxonomy" id="1389203"/>
    <lineage>
        <taxon>Eukaryota</taxon>
        <taxon>Fungi</taxon>
        <taxon>Dikarya</taxon>
        <taxon>Basidiomycota</taxon>
        <taxon>Pucciniomycotina</taxon>
        <taxon>Pucciniomycetes</taxon>
        <taxon>Pucciniales</taxon>
        <taxon>Sphaerophragmiaceae</taxon>
        <taxon>Austropuccinia</taxon>
    </lineage>
</organism>